<evidence type="ECO:0000256" key="1">
    <source>
        <dbReference type="SAM" id="SignalP"/>
    </source>
</evidence>
<protein>
    <recommendedName>
        <fullName evidence="4">Lysozyme-like domain-containing protein</fullName>
    </recommendedName>
</protein>
<reference evidence="2 3" key="1">
    <citation type="submission" date="2024-07" db="EMBL/GenBank/DDBJ databases">
        <title>Section-level genome sequencing and comparative genomics of Aspergillus sections Usti and Cavernicolus.</title>
        <authorList>
            <consortium name="Lawrence Berkeley National Laboratory"/>
            <person name="Nybo J.L."/>
            <person name="Vesth T.C."/>
            <person name="Theobald S."/>
            <person name="Frisvad J.C."/>
            <person name="Larsen T.O."/>
            <person name="Kjaerboelling I."/>
            <person name="Rothschild-Mancinelli K."/>
            <person name="Lyhne E.K."/>
            <person name="Kogle M.E."/>
            <person name="Barry K."/>
            <person name="Clum A."/>
            <person name="Na H."/>
            <person name="Ledsgaard L."/>
            <person name="Lin J."/>
            <person name="Lipzen A."/>
            <person name="Kuo A."/>
            <person name="Riley R."/>
            <person name="Mondo S."/>
            <person name="Labutti K."/>
            <person name="Haridas S."/>
            <person name="Pangalinan J."/>
            <person name="Salamov A.A."/>
            <person name="Simmons B.A."/>
            <person name="Magnuson J.K."/>
            <person name="Chen J."/>
            <person name="Drula E."/>
            <person name="Henrissat B."/>
            <person name="Wiebenga A."/>
            <person name="Lubbers R.J."/>
            <person name="Gomes A.C."/>
            <person name="Macurrencykelacurrency M.R."/>
            <person name="Stajich J."/>
            <person name="Grigoriev I.V."/>
            <person name="Mortensen U.H."/>
            <person name="De Vries R.P."/>
            <person name="Baker S.E."/>
            <person name="Andersen M.R."/>
        </authorList>
    </citation>
    <scope>NUCLEOTIDE SEQUENCE [LARGE SCALE GENOMIC DNA]</scope>
    <source>
        <strain evidence="2 3">CBS 449.75</strain>
    </source>
</reference>
<feature type="signal peptide" evidence="1">
    <location>
        <begin position="1"/>
        <end position="16"/>
    </location>
</feature>
<dbReference type="GeneID" id="98139967"/>
<keyword evidence="3" id="KW-1185">Reference proteome</keyword>
<dbReference type="EMBL" id="JBFXLQ010000003">
    <property type="protein sequence ID" value="KAL2871280.1"/>
    <property type="molecule type" value="Genomic_DNA"/>
</dbReference>
<evidence type="ECO:0008006" key="4">
    <source>
        <dbReference type="Google" id="ProtNLM"/>
    </source>
</evidence>
<evidence type="ECO:0000313" key="3">
    <source>
        <dbReference type="Proteomes" id="UP001610432"/>
    </source>
</evidence>
<comment type="caution">
    <text evidence="2">The sequence shown here is derived from an EMBL/GenBank/DDBJ whole genome shotgun (WGS) entry which is preliminary data.</text>
</comment>
<organism evidence="2 3">
    <name type="scientific">Aspergillus lucknowensis</name>
    <dbReference type="NCBI Taxonomy" id="176173"/>
    <lineage>
        <taxon>Eukaryota</taxon>
        <taxon>Fungi</taxon>
        <taxon>Dikarya</taxon>
        <taxon>Ascomycota</taxon>
        <taxon>Pezizomycotina</taxon>
        <taxon>Eurotiomycetes</taxon>
        <taxon>Eurotiomycetidae</taxon>
        <taxon>Eurotiales</taxon>
        <taxon>Aspergillaceae</taxon>
        <taxon>Aspergillus</taxon>
        <taxon>Aspergillus subgen. Nidulantes</taxon>
    </lineage>
</organism>
<proteinExistence type="predicted"/>
<evidence type="ECO:0000313" key="2">
    <source>
        <dbReference type="EMBL" id="KAL2871280.1"/>
    </source>
</evidence>
<keyword evidence="1" id="KW-0732">Signal</keyword>
<name>A0ABR4M3Y0_9EURO</name>
<dbReference type="SUPFAM" id="SSF53955">
    <property type="entry name" value="Lysozyme-like"/>
    <property type="match status" value="1"/>
</dbReference>
<accession>A0ABR4M3Y0</accession>
<dbReference type="Proteomes" id="UP001610432">
    <property type="component" value="Unassembled WGS sequence"/>
</dbReference>
<sequence length="212" mass="22714">MRFLLQLLPLLPLALGATTSPCTPQEITITPSQILFIAPNSTSCANAPELAKGECVTAAQAAPPLSAAFTKYKVTSRAEQAAVLALIAFESGEFRYNRNHFPGVPGQGTRNMQSPTFNKEYAASIPALEGRFQSVKDDPAAVLDLLLEDAENDFGSGAWFLTTQCADAVRRGLQSGTEQGWRGFIVDCVGTEANEARKGYWVSAVNALQVSE</sequence>
<dbReference type="RefSeq" id="XP_070890259.1">
    <property type="nucleotide sequence ID" value="XM_071024895.1"/>
</dbReference>
<dbReference type="InterPro" id="IPR023346">
    <property type="entry name" value="Lysozyme-like_dom_sf"/>
</dbReference>
<feature type="chain" id="PRO_5047326155" description="Lysozyme-like domain-containing protein" evidence="1">
    <location>
        <begin position="17"/>
        <end position="212"/>
    </location>
</feature>
<gene>
    <name evidence="2" type="ORF">BJX67DRAFT_157907</name>
</gene>